<protein>
    <submittedName>
        <fullName evidence="4">Uncharacterized protein</fullName>
    </submittedName>
</protein>
<name>A0A0K2UQ00_LEPSM</name>
<reference evidence="4" key="1">
    <citation type="submission" date="2014-05" db="EMBL/GenBank/DDBJ databases">
        <authorList>
            <person name="Chronopoulou M."/>
        </authorList>
    </citation>
    <scope>NUCLEOTIDE SEQUENCE</scope>
    <source>
        <tissue evidence="4">Whole organism</tissue>
    </source>
</reference>
<feature type="region of interest" description="Disordered" evidence="3">
    <location>
        <begin position="209"/>
        <end position="284"/>
    </location>
</feature>
<dbReference type="InterPro" id="IPR033270">
    <property type="entry name" value="VPRBP/DCAF1"/>
</dbReference>
<comment type="subcellular location">
    <subcellularLocation>
        <location evidence="1">Nucleus</location>
    </subcellularLocation>
</comment>
<evidence type="ECO:0000313" key="4">
    <source>
        <dbReference type="EMBL" id="CDW40339.1"/>
    </source>
</evidence>
<proteinExistence type="predicted"/>
<dbReference type="AlphaFoldDB" id="A0A0K2UQ00"/>
<dbReference type="InterPro" id="IPR016024">
    <property type="entry name" value="ARM-type_fold"/>
</dbReference>
<evidence type="ECO:0000256" key="2">
    <source>
        <dbReference type="ARBA" id="ARBA00023242"/>
    </source>
</evidence>
<dbReference type="PANTHER" id="PTHR13129">
    <property type="entry name" value="VPRBP PROTEIN-RELATED"/>
    <property type="match status" value="1"/>
</dbReference>
<accession>A0A0K2UQ00</accession>
<dbReference type="GO" id="GO:0016567">
    <property type="term" value="P:protein ubiquitination"/>
    <property type="evidence" value="ECO:0007669"/>
    <property type="project" value="InterPro"/>
</dbReference>
<feature type="compositionally biased region" description="Polar residues" evidence="3">
    <location>
        <begin position="250"/>
        <end position="262"/>
    </location>
</feature>
<dbReference type="GO" id="GO:0080008">
    <property type="term" value="C:Cul4-RING E3 ubiquitin ligase complex"/>
    <property type="evidence" value="ECO:0007669"/>
    <property type="project" value="TreeGrafter"/>
</dbReference>
<organism evidence="4">
    <name type="scientific">Lepeophtheirus salmonis</name>
    <name type="common">Salmon louse</name>
    <name type="synonym">Caligus salmonis</name>
    <dbReference type="NCBI Taxonomy" id="72036"/>
    <lineage>
        <taxon>Eukaryota</taxon>
        <taxon>Metazoa</taxon>
        <taxon>Ecdysozoa</taxon>
        <taxon>Arthropoda</taxon>
        <taxon>Crustacea</taxon>
        <taxon>Multicrustacea</taxon>
        <taxon>Hexanauplia</taxon>
        <taxon>Copepoda</taxon>
        <taxon>Siphonostomatoida</taxon>
        <taxon>Caligidae</taxon>
        <taxon>Lepeophtheirus</taxon>
    </lineage>
</organism>
<evidence type="ECO:0000256" key="1">
    <source>
        <dbReference type="ARBA" id="ARBA00004123"/>
    </source>
</evidence>
<dbReference type="EMBL" id="HACA01022978">
    <property type="protein sequence ID" value="CDW40339.1"/>
    <property type="molecule type" value="Transcribed_RNA"/>
</dbReference>
<sequence>MLSLSGLANALSGNTSTSLTEFQNIIKTWEESRTSTSFDPTDVLTKLSELLEKEHEHYAASDPDPFEDRHPHRVDPECQLGQLLKHFFKKESLVQDLFNNYLKDNYWIQLGQTRRDSFLVNVAAARLVLGILPALQTSVIMETSGLVGRLYSWVENAKEPLQSYATGLLAVASELSDVATDPENREKNGRIIPIILQRLRKYQSEMMEEVKQGQDISSNTTTNPKIDSPNSNKFKRPFSIFGKKSPVQVRRSSNEALDSSSALDLKKPPDDLSNPMRHNNFSKDNSSLNQGVLFENWSNSSWAEMEAQIICHFRIHPLTLVGKQVFILRLLSPLAEYQEFLSFTVDSGVLELISNYLKVRETRNTRLAFEALRFQAGLFCHKRMVMEWVTTGGIPKLIAIPRPSIASTAVSQVLYYIGCDDDSMEKVCLLPHNLLEDLVKYVLWLIECSHDSGRQFAIMFSYLSFSFRVFLDIFDQKDGIRMIYNTVNTLPILNHEDNRILLSDDQEYLQRQSVRQVMVAYKKYTDAQLALKAEQLKRFHTREFVESRVSVPNYKPNRLSPEQSQECIETLVNFMPFKAKWPPMDKFIQLGGITMCLKVIAIAYDWSCTGRSETVRSALDCLCIAAILPKVQLQLCERIELPDDSKTVGFNILLSAAEGEIIQDSSEVQKASLSVLINCLCSQKGYSSNSSSTTNYCSSSFLLKKKLANSKSAEDLINKVWDCVRTNNGIMALLQLLHTKTPITDADAIRALACKALTGLGRSPAAKQIMSKLPIFTNGELQQLVREPVLLDKRGEHVKFQQYAHDLLELVSGPGLY</sequence>
<dbReference type="OrthoDB" id="27563at2759"/>
<dbReference type="PANTHER" id="PTHR13129:SF4">
    <property type="entry name" value="DDB1- AND CUL4-ASSOCIATED FACTOR 1"/>
    <property type="match status" value="1"/>
</dbReference>
<keyword evidence="2" id="KW-0539">Nucleus</keyword>
<dbReference type="GO" id="GO:0005634">
    <property type="term" value="C:nucleus"/>
    <property type="evidence" value="ECO:0007669"/>
    <property type="project" value="UniProtKB-SubCell"/>
</dbReference>
<dbReference type="SUPFAM" id="SSF48371">
    <property type="entry name" value="ARM repeat"/>
    <property type="match status" value="1"/>
</dbReference>
<feature type="compositionally biased region" description="Polar residues" evidence="3">
    <location>
        <begin position="214"/>
        <end position="232"/>
    </location>
</feature>
<evidence type="ECO:0000256" key="3">
    <source>
        <dbReference type="SAM" id="MobiDB-lite"/>
    </source>
</evidence>